<dbReference type="InterPro" id="IPR027417">
    <property type="entry name" value="P-loop_NTPase"/>
</dbReference>
<feature type="domain" description="TIR" evidence="1">
    <location>
        <begin position="4"/>
        <end position="88"/>
    </location>
</feature>
<name>A0ABT1IAE9_9PSEU</name>
<reference evidence="2 3" key="1">
    <citation type="submission" date="2022-06" db="EMBL/GenBank/DDBJ databases">
        <title>Genomic Encyclopedia of Archaeal and Bacterial Type Strains, Phase II (KMG-II): from individual species to whole genera.</title>
        <authorList>
            <person name="Goeker M."/>
        </authorList>
    </citation>
    <scope>NUCLEOTIDE SEQUENCE [LARGE SCALE GENOMIC DNA]</scope>
    <source>
        <strain evidence="2 3">DSM 44255</strain>
    </source>
</reference>
<accession>A0ABT1IAE9</accession>
<dbReference type="InterPro" id="IPR035897">
    <property type="entry name" value="Toll_tir_struct_dom_sf"/>
</dbReference>
<dbReference type="Gene3D" id="3.40.50.300">
    <property type="entry name" value="P-loop containing nucleotide triphosphate hydrolases"/>
    <property type="match status" value="1"/>
</dbReference>
<proteinExistence type="predicted"/>
<evidence type="ECO:0000313" key="3">
    <source>
        <dbReference type="Proteomes" id="UP001205185"/>
    </source>
</evidence>
<dbReference type="Gene3D" id="3.40.50.10140">
    <property type="entry name" value="Toll/interleukin-1 receptor homology (TIR) domain"/>
    <property type="match status" value="1"/>
</dbReference>
<protein>
    <submittedName>
        <fullName evidence="2">TIR domain-containing protein</fullName>
    </submittedName>
</protein>
<dbReference type="RefSeq" id="WP_253886329.1">
    <property type="nucleotide sequence ID" value="NZ_BAAAVB010000004.1"/>
</dbReference>
<evidence type="ECO:0000313" key="2">
    <source>
        <dbReference type="EMBL" id="MCP2269326.1"/>
    </source>
</evidence>
<comment type="caution">
    <text evidence="2">The sequence shown here is derived from an EMBL/GenBank/DDBJ whole genome shotgun (WGS) entry which is preliminary data.</text>
</comment>
<dbReference type="Pfam" id="PF13676">
    <property type="entry name" value="TIR_2"/>
    <property type="match status" value="1"/>
</dbReference>
<keyword evidence="3" id="KW-1185">Reference proteome</keyword>
<sequence>MTRIFLSYSSADSEIATRVAGVLRERGAEVYFEPPQDRGTRSPGAIAQEVERADAFVVLMSPAALGTEYCQVEHQMAAYRELKEQRRLLYKYRVAEGSKDGWGRLWDQVDLLPPVSQNELVDALGVVPIAGSPGPSVERSREGPFRNRHDELNRVLDAMKTSGEHDFWIVTAPPKLGKTWFLTKVCAKLAENYSDKLTTTVDLREQPLDLRHDADRLLRLLFNAEADPQGSADDLVGDLVRIILKRGRHHIAVLDSAELLDRSTVESFRILASRVFDEVNSKPSKPDTRMTLVVASRRAGEWSGMNCQGEPVLDFRVVNLSEFGDRVVRDMLNEISTDSQVEFQRDHVTQWTAALQQLSVGLPALLVRSVEWARIDQFYDSDACSDYRVFDTVVRPYVEGELLSMHTLVEPGDKIAERYGVLLKALELISAYRMVTTSHLKHHLDHDAEFGAALTEAAWAVEDLWDAIGKTALVTGVSDLWHSLFPPFRALLCKHFHRDDERRRVVHSSARELYEGLAANGINGSDRVRVFLELIWHEAMLLQCTDAGGLAAKLPDTAAALAKRVIQPDTFGPAFGPAEFRASVRRQLREDREFAALTKPHNGLFDAVLTSVAQNIGGGT</sequence>
<dbReference type="InterPro" id="IPR000157">
    <property type="entry name" value="TIR_dom"/>
</dbReference>
<evidence type="ECO:0000259" key="1">
    <source>
        <dbReference type="Pfam" id="PF13676"/>
    </source>
</evidence>
<dbReference type="SUPFAM" id="SSF52200">
    <property type="entry name" value="Toll/Interleukin receptor TIR domain"/>
    <property type="match status" value="1"/>
</dbReference>
<gene>
    <name evidence="2" type="ORF">LV75_001814</name>
</gene>
<organism evidence="2 3">
    <name type="scientific">Actinokineospora diospyrosa</name>
    <dbReference type="NCBI Taxonomy" id="103728"/>
    <lineage>
        <taxon>Bacteria</taxon>
        <taxon>Bacillati</taxon>
        <taxon>Actinomycetota</taxon>
        <taxon>Actinomycetes</taxon>
        <taxon>Pseudonocardiales</taxon>
        <taxon>Pseudonocardiaceae</taxon>
        <taxon>Actinokineospora</taxon>
    </lineage>
</organism>
<dbReference type="EMBL" id="JAMTCO010000004">
    <property type="protein sequence ID" value="MCP2269326.1"/>
    <property type="molecule type" value="Genomic_DNA"/>
</dbReference>
<dbReference type="Proteomes" id="UP001205185">
    <property type="component" value="Unassembled WGS sequence"/>
</dbReference>